<evidence type="ECO:0000313" key="2">
    <source>
        <dbReference type="Proteomes" id="UP001501772"/>
    </source>
</evidence>
<evidence type="ECO:0000313" key="1">
    <source>
        <dbReference type="EMBL" id="GAA4196666.1"/>
    </source>
</evidence>
<reference evidence="2" key="1">
    <citation type="journal article" date="2019" name="Int. J. Syst. Evol. Microbiol.">
        <title>The Global Catalogue of Microorganisms (GCM) 10K type strain sequencing project: providing services to taxonomists for standard genome sequencing and annotation.</title>
        <authorList>
            <consortium name="The Broad Institute Genomics Platform"/>
            <consortium name="The Broad Institute Genome Sequencing Center for Infectious Disease"/>
            <person name="Wu L."/>
            <person name="Ma J."/>
        </authorList>
    </citation>
    <scope>NUCLEOTIDE SEQUENCE [LARGE SCALE GENOMIC DNA]</scope>
    <source>
        <strain evidence="2">JCM 17626</strain>
    </source>
</reference>
<proteinExistence type="predicted"/>
<comment type="caution">
    <text evidence="1">The sequence shown here is derived from an EMBL/GenBank/DDBJ whole genome shotgun (WGS) entry which is preliminary data.</text>
</comment>
<dbReference type="Proteomes" id="UP001501772">
    <property type="component" value="Unassembled WGS sequence"/>
</dbReference>
<protein>
    <submittedName>
        <fullName evidence="1">Uncharacterized protein</fullName>
    </submittedName>
</protein>
<keyword evidence="2" id="KW-1185">Reference proteome</keyword>
<accession>A0ABP8B3C6</accession>
<sequence length="68" mass="7878">MLIFIGYLSINPYKNLKEMLFLEPHVKKMYCFFNRSANIISSVINTFFPAGAVWRGSVPEDVLLNNHK</sequence>
<gene>
    <name evidence="1" type="ORF">GCM10022289_02780</name>
</gene>
<name>A0ABP8B3C6_9SPHI</name>
<organism evidence="1 2">
    <name type="scientific">Pedobacter jeongneungensis</name>
    <dbReference type="NCBI Taxonomy" id="947309"/>
    <lineage>
        <taxon>Bacteria</taxon>
        <taxon>Pseudomonadati</taxon>
        <taxon>Bacteroidota</taxon>
        <taxon>Sphingobacteriia</taxon>
        <taxon>Sphingobacteriales</taxon>
        <taxon>Sphingobacteriaceae</taxon>
        <taxon>Pedobacter</taxon>
    </lineage>
</organism>
<dbReference type="EMBL" id="BAABBY010000001">
    <property type="protein sequence ID" value="GAA4196666.1"/>
    <property type="molecule type" value="Genomic_DNA"/>
</dbReference>